<keyword evidence="4" id="KW-0067">ATP-binding</keyword>
<dbReference type="GO" id="GO:0140664">
    <property type="term" value="F:ATP-dependent DNA damage sensor activity"/>
    <property type="evidence" value="ECO:0007669"/>
    <property type="project" value="InterPro"/>
</dbReference>
<feature type="compositionally biased region" description="Acidic residues" evidence="7">
    <location>
        <begin position="356"/>
        <end position="375"/>
    </location>
</feature>
<feature type="domain" description="RecA family profile 1" evidence="8">
    <location>
        <begin position="33"/>
        <end position="242"/>
    </location>
</feature>
<keyword evidence="10" id="KW-1185">Reference proteome</keyword>
<dbReference type="GO" id="GO:0005524">
    <property type="term" value="F:ATP binding"/>
    <property type="evidence" value="ECO:0007669"/>
    <property type="project" value="UniProtKB-KW"/>
</dbReference>
<keyword evidence="3" id="KW-0227">DNA damage</keyword>
<dbReference type="InterPro" id="IPR027417">
    <property type="entry name" value="P-loop_NTPase"/>
</dbReference>
<dbReference type="GO" id="GO:0000707">
    <property type="term" value="P:meiotic DNA recombinase assembly"/>
    <property type="evidence" value="ECO:0007669"/>
    <property type="project" value="TreeGrafter"/>
</dbReference>
<feature type="compositionally biased region" description="Polar residues" evidence="7">
    <location>
        <begin position="328"/>
        <end position="345"/>
    </location>
</feature>
<keyword evidence="5" id="KW-0234">DNA repair</keyword>
<dbReference type="SMART" id="SM00382">
    <property type="entry name" value="AAA"/>
    <property type="match status" value="1"/>
</dbReference>
<sequence>MSTQDYLGLSPEAHRIVPISASQSLQASAAPAGSGVIPTGLSRLDEAICRDVLEDLPGLSDTRSMGILCGHVTEIFGPPGVGKTSLALNIASNSLREGGKVVWIDTGLPLPKQRLKKLLQNPTNPQEEHEPQSTIPNNPAKDLIYFRTQSLPHLLALLMRPPKDFPPEETTLLIIDSISGPFPSYFQTPTELKSNLTQAGITDKPQIQWLLHRKWNVTSDLGNQLMKLASANRMAVLVINQTHTKIKGHPRATLCPALSGGSWENSIYTRIVLYRDFPEEADDAIDKKFRFAEVLKRTGKPLMLRLEENVIPFMIESDGLREIDKVQQQPCPVSQKSTETSASGTENRRKRKVDEIADSQDEDEDSDEEFGWLEGDDAHLLEGDN</sequence>
<dbReference type="PANTHER" id="PTHR46239">
    <property type="entry name" value="DNA REPAIR PROTEIN RAD51 HOMOLOG 3 RAD51C"/>
    <property type="match status" value="1"/>
</dbReference>
<organism evidence="9 10">
    <name type="scientific">Aspergillus sclerotialis</name>
    <dbReference type="NCBI Taxonomy" id="2070753"/>
    <lineage>
        <taxon>Eukaryota</taxon>
        <taxon>Fungi</taxon>
        <taxon>Dikarya</taxon>
        <taxon>Ascomycota</taxon>
        <taxon>Pezizomycotina</taxon>
        <taxon>Eurotiomycetes</taxon>
        <taxon>Eurotiomycetidae</taxon>
        <taxon>Eurotiales</taxon>
        <taxon>Aspergillaceae</taxon>
        <taxon>Aspergillus</taxon>
        <taxon>Aspergillus subgen. Polypaecilum</taxon>
    </lineage>
</organism>
<dbReference type="OrthoDB" id="5957327at2759"/>
<protein>
    <recommendedName>
        <fullName evidence="8">RecA family profile 1 domain-containing protein</fullName>
    </recommendedName>
</protein>
<dbReference type="InterPro" id="IPR052093">
    <property type="entry name" value="HR_Repair_Mediator"/>
</dbReference>
<accession>A0A3A2ZVS5</accession>
<dbReference type="GO" id="GO:0000400">
    <property type="term" value="F:four-way junction DNA binding"/>
    <property type="evidence" value="ECO:0007669"/>
    <property type="project" value="TreeGrafter"/>
</dbReference>
<evidence type="ECO:0000256" key="6">
    <source>
        <dbReference type="ARBA" id="ARBA00023242"/>
    </source>
</evidence>
<dbReference type="STRING" id="2070753.A0A3A2ZVS5"/>
<evidence type="ECO:0000313" key="10">
    <source>
        <dbReference type="Proteomes" id="UP000266188"/>
    </source>
</evidence>
<evidence type="ECO:0000256" key="3">
    <source>
        <dbReference type="ARBA" id="ARBA00022763"/>
    </source>
</evidence>
<dbReference type="PANTHER" id="PTHR46239:SF1">
    <property type="entry name" value="DNA REPAIR PROTEIN RAD51 HOMOLOG 3"/>
    <property type="match status" value="1"/>
</dbReference>
<dbReference type="Proteomes" id="UP000266188">
    <property type="component" value="Unassembled WGS sequence"/>
</dbReference>
<proteinExistence type="predicted"/>
<feature type="compositionally biased region" description="Basic and acidic residues" evidence="7">
    <location>
        <begin position="376"/>
        <end position="385"/>
    </location>
</feature>
<gene>
    <name evidence="9" type="ORF">PHISCL_00479</name>
</gene>
<name>A0A3A2ZVS5_9EURO</name>
<evidence type="ECO:0000256" key="5">
    <source>
        <dbReference type="ARBA" id="ARBA00023204"/>
    </source>
</evidence>
<dbReference type="PROSITE" id="PS50162">
    <property type="entry name" value="RECA_2"/>
    <property type="match status" value="1"/>
</dbReference>
<evidence type="ECO:0000256" key="1">
    <source>
        <dbReference type="ARBA" id="ARBA00004123"/>
    </source>
</evidence>
<reference evidence="10" key="1">
    <citation type="submission" date="2017-02" db="EMBL/GenBank/DDBJ databases">
        <authorList>
            <person name="Tafer H."/>
            <person name="Lopandic K."/>
        </authorList>
    </citation>
    <scope>NUCLEOTIDE SEQUENCE [LARGE SCALE GENOMIC DNA]</scope>
    <source>
        <strain evidence="10">CBS 366.77</strain>
    </source>
</reference>
<dbReference type="AlphaFoldDB" id="A0A3A2ZVS5"/>
<evidence type="ECO:0000259" key="8">
    <source>
        <dbReference type="PROSITE" id="PS50162"/>
    </source>
</evidence>
<evidence type="ECO:0000256" key="4">
    <source>
        <dbReference type="ARBA" id="ARBA00022840"/>
    </source>
</evidence>
<dbReference type="InterPro" id="IPR003593">
    <property type="entry name" value="AAA+_ATPase"/>
</dbReference>
<feature type="region of interest" description="Disordered" evidence="7">
    <location>
        <begin position="328"/>
        <end position="385"/>
    </location>
</feature>
<evidence type="ECO:0000256" key="7">
    <source>
        <dbReference type="SAM" id="MobiDB-lite"/>
    </source>
</evidence>
<comment type="caution">
    <text evidence="9">The sequence shown here is derived from an EMBL/GenBank/DDBJ whole genome shotgun (WGS) entry which is preliminary data.</text>
</comment>
<dbReference type="GO" id="GO:0005657">
    <property type="term" value="C:replication fork"/>
    <property type="evidence" value="ECO:0007669"/>
    <property type="project" value="TreeGrafter"/>
</dbReference>
<evidence type="ECO:0000313" key="9">
    <source>
        <dbReference type="EMBL" id="RJE27238.1"/>
    </source>
</evidence>
<dbReference type="SUPFAM" id="SSF52540">
    <property type="entry name" value="P-loop containing nucleoside triphosphate hydrolases"/>
    <property type="match status" value="1"/>
</dbReference>
<keyword evidence="2" id="KW-0547">Nucleotide-binding</keyword>
<keyword evidence="6" id="KW-0539">Nucleus</keyword>
<dbReference type="GO" id="GO:0008821">
    <property type="term" value="F:crossover junction DNA endonuclease activity"/>
    <property type="evidence" value="ECO:0007669"/>
    <property type="project" value="TreeGrafter"/>
</dbReference>
<dbReference type="EMBL" id="MVGC01000007">
    <property type="protein sequence ID" value="RJE27238.1"/>
    <property type="molecule type" value="Genomic_DNA"/>
</dbReference>
<dbReference type="GO" id="GO:0033063">
    <property type="term" value="C:Rad51B-Rad51C-Rad51D-XRCC2 complex"/>
    <property type="evidence" value="ECO:0007669"/>
    <property type="project" value="TreeGrafter"/>
</dbReference>
<dbReference type="CDD" id="cd01393">
    <property type="entry name" value="RecA-like"/>
    <property type="match status" value="1"/>
</dbReference>
<dbReference type="Gene3D" id="3.40.50.300">
    <property type="entry name" value="P-loop containing nucleotide triphosphate hydrolases"/>
    <property type="match status" value="1"/>
</dbReference>
<comment type="subcellular location">
    <subcellularLocation>
        <location evidence="1">Nucleus</location>
    </subcellularLocation>
</comment>
<dbReference type="GO" id="GO:0007131">
    <property type="term" value="P:reciprocal meiotic recombination"/>
    <property type="evidence" value="ECO:0007669"/>
    <property type="project" value="TreeGrafter"/>
</dbReference>
<dbReference type="GO" id="GO:0033065">
    <property type="term" value="C:Rad51C-XRCC3 complex"/>
    <property type="evidence" value="ECO:0007669"/>
    <property type="project" value="TreeGrafter"/>
</dbReference>
<evidence type="ECO:0000256" key="2">
    <source>
        <dbReference type="ARBA" id="ARBA00022741"/>
    </source>
</evidence>
<dbReference type="InterPro" id="IPR020588">
    <property type="entry name" value="RecA_ATP-bd"/>
</dbReference>